<dbReference type="AlphaFoldDB" id="A0A2T8HYY4"/>
<dbReference type="Proteomes" id="UP000245911">
    <property type="component" value="Unassembled WGS sequence"/>
</dbReference>
<protein>
    <submittedName>
        <fullName evidence="1">Uncharacterized protein</fullName>
    </submittedName>
</protein>
<dbReference type="EMBL" id="QDKM01000001">
    <property type="protein sequence ID" value="PVH30634.1"/>
    <property type="molecule type" value="Genomic_DNA"/>
</dbReference>
<proteinExistence type="predicted"/>
<keyword evidence="2" id="KW-1185">Reference proteome</keyword>
<reference evidence="1 2" key="1">
    <citation type="submission" date="2018-04" db="EMBL/GenBank/DDBJ databases">
        <title>Pararhodobacter oceanense sp. nov., isolated from marine intertidal sediment.</title>
        <authorList>
            <person name="Wang X.-L."/>
            <person name="Du Z.-J."/>
        </authorList>
    </citation>
    <scope>NUCLEOTIDE SEQUENCE [LARGE SCALE GENOMIC DNA]</scope>
    <source>
        <strain evidence="1 2">AM505</strain>
    </source>
</reference>
<evidence type="ECO:0000313" key="2">
    <source>
        <dbReference type="Proteomes" id="UP000245911"/>
    </source>
</evidence>
<accession>A0A2T8HYY4</accession>
<organism evidence="1 2">
    <name type="scientific">Pararhodobacter oceanensis</name>
    <dbReference type="NCBI Taxonomy" id="2172121"/>
    <lineage>
        <taxon>Bacteria</taxon>
        <taxon>Pseudomonadati</taxon>
        <taxon>Pseudomonadota</taxon>
        <taxon>Alphaproteobacteria</taxon>
        <taxon>Rhodobacterales</taxon>
        <taxon>Paracoccaceae</taxon>
        <taxon>Pararhodobacter</taxon>
    </lineage>
</organism>
<evidence type="ECO:0000313" key="1">
    <source>
        <dbReference type="EMBL" id="PVH30634.1"/>
    </source>
</evidence>
<sequence length="80" mass="8424">MNEARRDAPEPGWAQVPVERCAAPRSIYVARAVKDTANAPSRGEGRARPVVPAGQAGDMEQVRFSGSGGPAVAIPQIITR</sequence>
<name>A0A2T8HYY4_9RHOB</name>
<comment type="caution">
    <text evidence="1">The sequence shown here is derived from an EMBL/GenBank/DDBJ whole genome shotgun (WGS) entry which is preliminary data.</text>
</comment>
<gene>
    <name evidence="1" type="ORF">DDE20_03690</name>
</gene>